<gene>
    <name evidence="1" type="ORF">EV196_104164</name>
</gene>
<evidence type="ECO:0000313" key="2">
    <source>
        <dbReference type="Proteomes" id="UP000295455"/>
    </source>
</evidence>
<dbReference type="AlphaFoldDB" id="A0A4R1RJ43"/>
<protein>
    <recommendedName>
        <fullName evidence="3">DinB family protein</fullName>
    </recommendedName>
</protein>
<dbReference type="InterPro" id="IPR034660">
    <property type="entry name" value="DinB/YfiT-like"/>
</dbReference>
<evidence type="ECO:0000313" key="1">
    <source>
        <dbReference type="EMBL" id="TCL66134.1"/>
    </source>
</evidence>
<dbReference type="SUPFAM" id="SSF109854">
    <property type="entry name" value="DinB/YfiT-like putative metalloenzymes"/>
    <property type="match status" value="1"/>
</dbReference>
<organism evidence="1 2">
    <name type="scientific">Mariniflexile fucanivorans</name>
    <dbReference type="NCBI Taxonomy" id="264023"/>
    <lineage>
        <taxon>Bacteria</taxon>
        <taxon>Pseudomonadati</taxon>
        <taxon>Bacteroidota</taxon>
        <taxon>Flavobacteriia</taxon>
        <taxon>Flavobacteriales</taxon>
        <taxon>Flavobacteriaceae</taxon>
        <taxon>Mariniflexile</taxon>
    </lineage>
</organism>
<reference evidence="1 2" key="1">
    <citation type="submission" date="2019-03" db="EMBL/GenBank/DDBJ databases">
        <title>Genomic Encyclopedia of Type Strains, Phase IV (KMG-IV): sequencing the most valuable type-strain genomes for metagenomic binning, comparative biology and taxonomic classification.</title>
        <authorList>
            <person name="Goeker M."/>
        </authorList>
    </citation>
    <scope>NUCLEOTIDE SEQUENCE [LARGE SCALE GENOMIC DNA]</scope>
    <source>
        <strain evidence="1 2">DSM 18792</strain>
    </source>
</reference>
<name>A0A4R1RJ43_9FLAO</name>
<dbReference type="Proteomes" id="UP000295455">
    <property type="component" value="Unassembled WGS sequence"/>
</dbReference>
<sequence length="168" mass="19096">MAQSEEKLPYYEIPEYSESYTANSVAARMIDGLGFRYYWATEGLLTEDLNYKPSESARATSETIEHIYGLSKVIRNNVLTDNKDDNKEKLNFEGLRKQTLLNLKLVSDALRSTKAPFKLEDSAVPFWNIINGPISDALWHCGQVVLLRRSSGNHFNSKVNLFSGKIKE</sequence>
<keyword evidence="2" id="KW-1185">Reference proteome</keyword>
<proteinExistence type="predicted"/>
<comment type="caution">
    <text evidence="1">The sequence shown here is derived from an EMBL/GenBank/DDBJ whole genome shotgun (WGS) entry which is preliminary data.</text>
</comment>
<accession>A0A4R1RJ43</accession>
<evidence type="ECO:0008006" key="3">
    <source>
        <dbReference type="Google" id="ProtNLM"/>
    </source>
</evidence>
<dbReference type="EMBL" id="SLUP01000004">
    <property type="protein sequence ID" value="TCL66134.1"/>
    <property type="molecule type" value="Genomic_DNA"/>
</dbReference>